<sequence>MKRSKKINGVMYKLLIERGIDSFSVIELRNASLAIDGMTQDPDEARKRLYRQIYHFEKNGWLISKGYGRNKRYFVSDMFKAMTIEPKKRHSATPNVSQQSNHYSILESELVVHNRNLEIVLGEIEEYQSLCARFPSLDKHLSTMLHKAYNRSAQLIGKANVLRNLLVAIQQQS</sequence>
<dbReference type="RefSeq" id="WP_142565121.1">
    <property type="nucleotide sequence ID" value="NZ_JAUPDI010000010.1"/>
</dbReference>
<gene>
    <name evidence="1" type="ORF">FLM02_00615</name>
</gene>
<dbReference type="Proteomes" id="UP000319979">
    <property type="component" value="Unassembled WGS sequence"/>
</dbReference>
<reference evidence="1 2" key="1">
    <citation type="submission" date="2019-07" db="EMBL/GenBank/DDBJ databases">
        <title>Phenotypic and genotypic antimicrobial resistance traits of Vibrio cholerae non-O1/non-O139 isolated from a large Austrian lake frequently associated with cases of infection.</title>
        <authorList>
            <person name="Lepuschitz S."/>
            <person name="Baron S."/>
            <person name="Larvor E."/>
            <person name="Granier S."/>
            <person name="Pretzer C."/>
            <person name="Mach R.L."/>
            <person name="Farnleitner A.H."/>
            <person name="Ruppitsch W."/>
            <person name="Pleininger S."/>
            <person name="Indra A."/>
            <person name="Kirschner A.K.T."/>
        </authorList>
    </citation>
    <scope>NUCLEOTIDE SEQUENCE [LARGE SCALE GENOMIC DNA]</scope>
    <source>
        <strain evidence="1 2">A12JL36W90</strain>
    </source>
</reference>
<evidence type="ECO:0008006" key="3">
    <source>
        <dbReference type="Google" id="ProtNLM"/>
    </source>
</evidence>
<evidence type="ECO:0000313" key="1">
    <source>
        <dbReference type="EMBL" id="TQP18212.1"/>
    </source>
</evidence>
<accession>A0A543Y4I6</accession>
<proteinExistence type="predicted"/>
<dbReference type="EMBL" id="VIOS01000003">
    <property type="protein sequence ID" value="TQP18212.1"/>
    <property type="molecule type" value="Genomic_DNA"/>
</dbReference>
<name>A0A543Y4I6_VIBCL</name>
<comment type="caution">
    <text evidence="1">The sequence shown here is derived from an EMBL/GenBank/DDBJ whole genome shotgun (WGS) entry which is preliminary data.</text>
</comment>
<protein>
    <recommendedName>
        <fullName evidence="3">Transcriptional regulator VspR</fullName>
    </recommendedName>
</protein>
<organism evidence="1 2">
    <name type="scientific">Vibrio cholerae</name>
    <dbReference type="NCBI Taxonomy" id="666"/>
    <lineage>
        <taxon>Bacteria</taxon>
        <taxon>Pseudomonadati</taxon>
        <taxon>Pseudomonadota</taxon>
        <taxon>Gammaproteobacteria</taxon>
        <taxon>Vibrionales</taxon>
        <taxon>Vibrionaceae</taxon>
        <taxon>Vibrio</taxon>
    </lineage>
</organism>
<dbReference type="AlphaFoldDB" id="A0A543Y4I6"/>
<evidence type="ECO:0000313" key="2">
    <source>
        <dbReference type="Proteomes" id="UP000319979"/>
    </source>
</evidence>